<comment type="catalytic activity">
    <reaction evidence="7 8">
        <text>L-arginine + H2O = L-citrulline + NH4(+)</text>
        <dbReference type="Rhea" id="RHEA:19597"/>
        <dbReference type="ChEBI" id="CHEBI:15377"/>
        <dbReference type="ChEBI" id="CHEBI:28938"/>
        <dbReference type="ChEBI" id="CHEBI:32682"/>
        <dbReference type="ChEBI" id="CHEBI:57743"/>
        <dbReference type="EC" id="3.5.3.6"/>
    </reaction>
</comment>
<feature type="active site" description="Amidino-cysteine intermediate" evidence="8 9">
    <location>
        <position position="402"/>
    </location>
</feature>
<dbReference type="Proteomes" id="UP000226191">
    <property type="component" value="Unassembled WGS sequence"/>
</dbReference>
<dbReference type="Pfam" id="PF02274">
    <property type="entry name" value="ADI"/>
    <property type="match status" value="1"/>
</dbReference>
<dbReference type="EMBL" id="MVCE01000001">
    <property type="protein sequence ID" value="PGF36120.1"/>
    <property type="molecule type" value="Genomic_DNA"/>
</dbReference>
<evidence type="ECO:0000256" key="5">
    <source>
        <dbReference type="ARBA" id="ARBA00022503"/>
    </source>
</evidence>
<dbReference type="Gene3D" id="3.75.10.10">
    <property type="entry name" value="L-arginine/glycine Amidinotransferase, Chain A"/>
    <property type="match status" value="1"/>
</dbReference>
<dbReference type="Gene3D" id="1.10.3930.10">
    <property type="entry name" value="Arginine deiminase"/>
    <property type="match status" value="1"/>
</dbReference>
<accession>A0AA44QKW8</accession>
<reference evidence="10 13" key="2">
    <citation type="submission" date="2018-08" db="EMBL/GenBank/DDBJ databases">
        <title>Genome sequencing of Cutibacterium acnes KCOM 1315.</title>
        <authorList>
            <person name="Kook J.-K."/>
            <person name="Park S.-N."/>
            <person name="Lim Y.K."/>
        </authorList>
    </citation>
    <scope>NUCLEOTIDE SEQUENCE [LARGE SCALE GENOMIC DNA]</scope>
    <source>
        <strain evidence="10 13">KCOM 1315</strain>
    </source>
</reference>
<evidence type="ECO:0000256" key="2">
    <source>
        <dbReference type="ARBA" id="ARBA00005213"/>
    </source>
</evidence>
<dbReference type="SUPFAM" id="SSF55909">
    <property type="entry name" value="Pentein"/>
    <property type="match status" value="1"/>
</dbReference>
<evidence type="ECO:0000256" key="4">
    <source>
        <dbReference type="ARBA" id="ARBA00022490"/>
    </source>
</evidence>
<dbReference type="SMR" id="A0AA44QKW8"/>
<dbReference type="RefSeq" id="WP_002515158.1">
    <property type="nucleotide sequence ID" value="NZ_AP022844.1"/>
</dbReference>
<keyword evidence="5 8" id="KW-0056">Arginine metabolism</keyword>
<dbReference type="HAMAP" id="MF_00242">
    <property type="entry name" value="Arg_deiminase"/>
    <property type="match status" value="1"/>
</dbReference>
<name>A0AA44QKW8_CUTAC</name>
<keyword evidence="6 8" id="KW-0378">Hydrolase</keyword>
<dbReference type="PRINTS" id="PR01466">
    <property type="entry name" value="ARGDEIMINASE"/>
</dbReference>
<keyword evidence="4 8" id="KW-0963">Cytoplasm</keyword>
<evidence type="ECO:0000256" key="7">
    <source>
        <dbReference type="ARBA" id="ARBA00049429"/>
    </source>
</evidence>
<evidence type="ECO:0000313" key="12">
    <source>
        <dbReference type="Proteomes" id="UP000226191"/>
    </source>
</evidence>
<evidence type="ECO:0000313" key="10">
    <source>
        <dbReference type="EMBL" id="AXM06527.1"/>
    </source>
</evidence>
<evidence type="ECO:0000256" key="6">
    <source>
        <dbReference type="ARBA" id="ARBA00022801"/>
    </source>
</evidence>
<dbReference type="GeneID" id="92856569"/>
<evidence type="ECO:0000256" key="8">
    <source>
        <dbReference type="HAMAP-Rule" id="MF_00242"/>
    </source>
</evidence>
<dbReference type="GO" id="GO:0005737">
    <property type="term" value="C:cytoplasm"/>
    <property type="evidence" value="ECO:0007669"/>
    <property type="project" value="UniProtKB-SubCell"/>
</dbReference>
<comment type="similarity">
    <text evidence="3 8">Belongs to the arginine deiminase family.</text>
</comment>
<dbReference type="GO" id="GO:0016990">
    <property type="term" value="F:arginine deiminase activity"/>
    <property type="evidence" value="ECO:0007669"/>
    <property type="project" value="UniProtKB-UniRule"/>
</dbReference>
<dbReference type="PANTHER" id="PTHR47271">
    <property type="entry name" value="ARGININE DEIMINASE"/>
    <property type="match status" value="1"/>
</dbReference>
<evidence type="ECO:0000256" key="3">
    <source>
        <dbReference type="ARBA" id="ARBA00010206"/>
    </source>
</evidence>
<dbReference type="EC" id="3.5.3.6" evidence="8"/>
<reference evidence="11 12" key="1">
    <citation type="submission" date="2017-02" db="EMBL/GenBank/DDBJ databases">
        <title>Prevalence of linear plasmids in Cutibacterium acnes isolates obtained from cancerous prostatic tissue.</title>
        <authorList>
            <person name="Davidsson S."/>
            <person name="Bruggemann H."/>
        </authorList>
    </citation>
    <scope>NUCLEOTIDE SEQUENCE [LARGE SCALE GENOMIC DNA]</scope>
    <source>
        <strain evidence="11 12">11-78</strain>
    </source>
</reference>
<dbReference type="GO" id="GO:0019546">
    <property type="term" value="P:L-arginine deiminase pathway"/>
    <property type="evidence" value="ECO:0007669"/>
    <property type="project" value="TreeGrafter"/>
</dbReference>
<dbReference type="PANTHER" id="PTHR47271:SF3">
    <property type="entry name" value="ARGININE DEIMINASE"/>
    <property type="match status" value="1"/>
</dbReference>
<evidence type="ECO:0000313" key="11">
    <source>
        <dbReference type="EMBL" id="PGF36120.1"/>
    </source>
</evidence>
<dbReference type="NCBIfam" id="NF002381">
    <property type="entry name" value="PRK01388.1"/>
    <property type="match status" value="1"/>
</dbReference>
<sequence length="414" mass="45754">MTTPIGAWSEVGKLREVMVCEPRLAHRRLTPSNCRELLFDDVLWVEKAQEDHRDFVAKMRERGIVVHEMHQLLSEVLDISEGRSWVLDRKLSPNAVGLGVDEDVRDWLNDMPSDTLAEYLIGGVAYGEVPADRRKHVLGALIKAHSENEFLIPPLPNTQFTRDTTAWIFGGVTFNPMRWPARQQETVLASAIYTHHPIFAERDFKIWYGCAEADHGMSTLEGGDIMPVGNGTVLIGMGERSSWQAITQVARSLFAQNAARRMVVAAMAPDRASMHLDTVFSFCDVDLVTLYKPVVDTITPLVLEPSSEAAGFSVRVDDRHFTDVVASSLGLDGLRTVETGGDCWEAQREQWDDGNNVVALEPGVVVGYDRNTATNALLAKAGVEVVEIKAAELGRGRGGGHCMTCPITRDPVDY</sequence>
<protein>
    <recommendedName>
        <fullName evidence="8">Arginine deiminase</fullName>
        <shortName evidence="8">ADI</shortName>
        <ecNumber evidence="8">3.5.3.6</ecNumber>
    </recommendedName>
    <alternativeName>
        <fullName evidence="8">Arginine dihydrolase</fullName>
        <shortName evidence="8">AD</shortName>
    </alternativeName>
</protein>
<gene>
    <name evidence="8" type="primary">arcA</name>
    <name evidence="11" type="ORF">B1B09_00170</name>
    <name evidence="10" type="ORF">DXN06_04750</name>
</gene>
<organism evidence="11 12">
    <name type="scientific">Cutibacterium acnes</name>
    <name type="common">Propionibacterium acnes</name>
    <dbReference type="NCBI Taxonomy" id="1747"/>
    <lineage>
        <taxon>Bacteria</taxon>
        <taxon>Bacillati</taxon>
        <taxon>Actinomycetota</taxon>
        <taxon>Actinomycetes</taxon>
        <taxon>Propionibacteriales</taxon>
        <taxon>Propionibacteriaceae</taxon>
        <taxon>Cutibacterium</taxon>
    </lineage>
</organism>
<evidence type="ECO:0000256" key="1">
    <source>
        <dbReference type="ARBA" id="ARBA00004496"/>
    </source>
</evidence>
<proteinExistence type="inferred from homology"/>
<dbReference type="InterPro" id="IPR003876">
    <property type="entry name" value="Arg_deiminase"/>
</dbReference>
<comment type="subcellular location">
    <subcellularLocation>
        <location evidence="1 8">Cytoplasm</location>
    </subcellularLocation>
</comment>
<dbReference type="Proteomes" id="UP000256621">
    <property type="component" value="Chromosome"/>
</dbReference>
<dbReference type="AlphaFoldDB" id="A0AA44QKW8"/>
<comment type="pathway">
    <text evidence="2 8">Amino-acid degradation; L-arginine degradation via ADI pathway; carbamoyl phosphate from L-arginine: step 1/2.</text>
</comment>
<evidence type="ECO:0000256" key="9">
    <source>
        <dbReference type="PIRSR" id="PIRSR006356-1"/>
    </source>
</evidence>
<dbReference type="EMBL" id="CP031442">
    <property type="protein sequence ID" value="AXM06527.1"/>
    <property type="molecule type" value="Genomic_DNA"/>
</dbReference>
<dbReference type="PIRSF" id="PIRSF006356">
    <property type="entry name" value="Arg_deiminase"/>
    <property type="match status" value="1"/>
</dbReference>
<evidence type="ECO:0000313" key="13">
    <source>
        <dbReference type="Proteomes" id="UP000256621"/>
    </source>
</evidence>